<evidence type="ECO:0000256" key="1">
    <source>
        <dbReference type="ARBA" id="ARBA00001974"/>
    </source>
</evidence>
<evidence type="ECO:0000313" key="9">
    <source>
        <dbReference type="Proteomes" id="UP001308179"/>
    </source>
</evidence>
<dbReference type="EMBL" id="JAVRRR010000593">
    <property type="protein sequence ID" value="KAK5141393.1"/>
    <property type="molecule type" value="Genomic_DNA"/>
</dbReference>
<evidence type="ECO:0000256" key="3">
    <source>
        <dbReference type="ARBA" id="ARBA00022827"/>
    </source>
</evidence>
<dbReference type="Pfam" id="PF01494">
    <property type="entry name" value="FAD_binding_3"/>
    <property type="match status" value="1"/>
</dbReference>
<comment type="cofactor">
    <cofactor evidence="1">
        <name>FAD</name>
        <dbReference type="ChEBI" id="CHEBI:57692"/>
    </cofactor>
</comment>
<dbReference type="SUPFAM" id="SSF51905">
    <property type="entry name" value="FAD/NAD(P)-binding domain"/>
    <property type="match status" value="1"/>
</dbReference>
<keyword evidence="2" id="KW-0285">Flavoprotein</keyword>
<dbReference type="Proteomes" id="UP001308179">
    <property type="component" value="Unassembled WGS sequence"/>
</dbReference>
<keyword evidence="5" id="KW-0503">Monooxygenase</keyword>
<sequence>MAWQRRDQRRTCAVTARKDVFELPTQANNANIGLRLSRECLDALEANLTPTRWQKFWDTCGKTAGAGFAALDAITGEDVTEARKYEGAAAPRRDDEAKGGKMDLSSRDGKIVGIARGEMREQFMVGCEDFIRWSHHVAGYELTDSGVRAIFADGSKSEEGEMLVGGEGIYSKVAKQVSNGKIVTYDTGARGIHGKVSTSAFKELGEGVWRVTDERKKDGKVFLITNVRANDMDDPTVEFGWVCSSSTFAKSTSVPGATQGTGVPDWPNQPRVTVIGDAAHSMTPAGGIGANTAVRDAALLGRLLVEAGGYREGITETYEREMRVYASEAVRSSYAGAKMQFGVHIDENSPRVHV</sequence>
<dbReference type="PANTHER" id="PTHR47178:SF5">
    <property type="entry name" value="FAD-BINDING DOMAIN-CONTAINING PROTEIN"/>
    <property type="match status" value="1"/>
</dbReference>
<feature type="region of interest" description="Disordered" evidence="6">
    <location>
        <begin position="85"/>
        <end position="104"/>
    </location>
</feature>
<evidence type="ECO:0000256" key="2">
    <source>
        <dbReference type="ARBA" id="ARBA00022630"/>
    </source>
</evidence>
<proteinExistence type="predicted"/>
<accession>A0ABR0L035</accession>
<keyword evidence="3" id="KW-0274">FAD</keyword>
<gene>
    <name evidence="8" type="ORF">LTR32_006031</name>
</gene>
<evidence type="ECO:0000256" key="5">
    <source>
        <dbReference type="ARBA" id="ARBA00023033"/>
    </source>
</evidence>
<evidence type="ECO:0000256" key="6">
    <source>
        <dbReference type="SAM" id="MobiDB-lite"/>
    </source>
</evidence>
<dbReference type="InterPro" id="IPR036188">
    <property type="entry name" value="FAD/NAD-bd_sf"/>
</dbReference>
<keyword evidence="9" id="KW-1185">Reference proteome</keyword>
<keyword evidence="4" id="KW-0560">Oxidoreductase</keyword>
<evidence type="ECO:0000259" key="7">
    <source>
        <dbReference type="Pfam" id="PF01494"/>
    </source>
</evidence>
<dbReference type="PRINTS" id="PR00420">
    <property type="entry name" value="RNGMNOXGNASE"/>
</dbReference>
<name>A0ABR0L035_9PEZI</name>
<feature type="domain" description="FAD-binding" evidence="7">
    <location>
        <begin position="271"/>
        <end position="332"/>
    </location>
</feature>
<dbReference type="PANTHER" id="PTHR47178">
    <property type="entry name" value="MONOOXYGENASE, FAD-BINDING"/>
    <property type="match status" value="1"/>
</dbReference>
<dbReference type="Gene3D" id="3.50.50.60">
    <property type="entry name" value="FAD/NAD(P)-binding domain"/>
    <property type="match status" value="1"/>
</dbReference>
<reference evidence="8 9" key="1">
    <citation type="submission" date="2023-08" db="EMBL/GenBank/DDBJ databases">
        <title>Black Yeasts Isolated from many extreme environments.</title>
        <authorList>
            <person name="Coleine C."/>
            <person name="Stajich J.E."/>
            <person name="Selbmann L."/>
        </authorList>
    </citation>
    <scope>NUCLEOTIDE SEQUENCE [LARGE SCALE GENOMIC DNA]</scope>
    <source>
        <strain evidence="8 9">CCFEE 5386</strain>
    </source>
</reference>
<organism evidence="8 9">
    <name type="scientific">Rachicladosporium monterosium</name>
    <dbReference type="NCBI Taxonomy" id="1507873"/>
    <lineage>
        <taxon>Eukaryota</taxon>
        <taxon>Fungi</taxon>
        <taxon>Dikarya</taxon>
        <taxon>Ascomycota</taxon>
        <taxon>Pezizomycotina</taxon>
        <taxon>Dothideomycetes</taxon>
        <taxon>Dothideomycetidae</taxon>
        <taxon>Cladosporiales</taxon>
        <taxon>Cladosporiaceae</taxon>
        <taxon>Rachicladosporium</taxon>
    </lineage>
</organism>
<protein>
    <recommendedName>
        <fullName evidence="7">FAD-binding domain-containing protein</fullName>
    </recommendedName>
</protein>
<dbReference type="InterPro" id="IPR002938">
    <property type="entry name" value="FAD-bd"/>
</dbReference>
<evidence type="ECO:0000256" key="4">
    <source>
        <dbReference type="ARBA" id="ARBA00023002"/>
    </source>
</evidence>
<comment type="caution">
    <text evidence="8">The sequence shown here is derived from an EMBL/GenBank/DDBJ whole genome shotgun (WGS) entry which is preliminary data.</text>
</comment>
<evidence type="ECO:0000313" key="8">
    <source>
        <dbReference type="EMBL" id="KAK5141393.1"/>
    </source>
</evidence>